<gene>
    <name evidence="2" type="ORF">BRETT_002773</name>
</gene>
<dbReference type="OrthoDB" id="303614at2759"/>
<dbReference type="PANTHER" id="PTHR43102">
    <property type="entry name" value="SLR1143 PROTEIN"/>
    <property type="match status" value="1"/>
</dbReference>
<reference evidence="2" key="2">
    <citation type="journal article" name="BMC Genomics">
        <title>New genome assemblies reveal patterns of domestication and adaptation across Brettanomyces (Dekkera) species.</title>
        <authorList>
            <person name="Roach M.J."/>
            <person name="Borneman A.R."/>
        </authorList>
    </citation>
    <scope>NUCLEOTIDE SEQUENCE</scope>
    <source>
        <strain evidence="2">UCD 2041</strain>
    </source>
</reference>
<dbReference type="Proteomes" id="UP000663131">
    <property type="component" value="Chromosome 9"/>
</dbReference>
<name>A0A871RJS8_DEKBR</name>
<dbReference type="RefSeq" id="XP_041139084.1">
    <property type="nucleotide sequence ID" value="XM_041281293.1"/>
</dbReference>
<dbReference type="GeneID" id="64574697"/>
<reference evidence="2" key="1">
    <citation type="submission" date="2020-10" db="EMBL/GenBank/DDBJ databases">
        <authorList>
            <person name="Palmer J.M."/>
        </authorList>
    </citation>
    <scope>NUCLEOTIDE SEQUENCE</scope>
    <source>
        <strain evidence="2">UCD 2041</strain>
    </source>
</reference>
<feature type="compositionally biased region" description="Basic and acidic residues" evidence="1">
    <location>
        <begin position="219"/>
        <end position="243"/>
    </location>
</feature>
<dbReference type="PANTHER" id="PTHR43102:SF2">
    <property type="entry name" value="GAF DOMAIN-CONTAINING PROTEIN"/>
    <property type="match status" value="1"/>
</dbReference>
<dbReference type="AlphaFoldDB" id="A0A871RJS8"/>
<feature type="region of interest" description="Disordered" evidence="1">
    <location>
        <begin position="215"/>
        <end position="272"/>
    </location>
</feature>
<evidence type="ECO:0000313" key="2">
    <source>
        <dbReference type="EMBL" id="QOU22591.1"/>
    </source>
</evidence>
<evidence type="ECO:0000313" key="3">
    <source>
        <dbReference type="Proteomes" id="UP000663131"/>
    </source>
</evidence>
<accession>A0A871RJS8</accession>
<protein>
    <recommendedName>
        <fullName evidence="4">GAF domain-containing protein</fullName>
    </recommendedName>
</protein>
<dbReference type="KEGG" id="bbrx:BRETT_002773"/>
<dbReference type="EMBL" id="CP063137">
    <property type="protein sequence ID" value="QOU22591.1"/>
    <property type="molecule type" value="Genomic_DNA"/>
</dbReference>
<evidence type="ECO:0000256" key="1">
    <source>
        <dbReference type="SAM" id="MobiDB-lite"/>
    </source>
</evidence>
<feature type="compositionally biased region" description="Low complexity" evidence="1">
    <location>
        <begin position="244"/>
        <end position="272"/>
    </location>
</feature>
<evidence type="ECO:0008006" key="4">
    <source>
        <dbReference type="Google" id="ProtNLM"/>
    </source>
</evidence>
<proteinExistence type="predicted"/>
<dbReference type="SUPFAM" id="SSF55781">
    <property type="entry name" value="GAF domain-like"/>
    <property type="match status" value="1"/>
</dbReference>
<sequence length="520" mass="58536">MPVRDTNGNNMPIIAMNEHSIAPVPLTKEMFFEEYGMGKANLSKVPRPDCLQGTVFLKAPEAYMESRRLREVTKYSELAQWENKNRFDSLLRKMTGLFGTCGASVSIVNARYQNVKHQIGLRYSKCVRQLSLDAHAILSRDFFVLLDATKDWRTAGNPLVKAAPFIKYYAGVPLLAPNGQAIGVLAIFDAFPRDGIDKRTIMVLQKIAAEIMGYMESQDESKKEKSTGRNSELKSNADGDSKETSSSNSDTNSGSKANQSSNQSSNANSSSKSSECKVQTFLEQFGRATASSTNSAIIFEQDGSGNSYLNNTQLIFSRYYKPYDDIIDMSVWKQLRVCKNMRVASNFLSRLLVDRLNFSCVYIVQIEASRPARIGRASAPKDREMLLDHFRHKSEIENCGRESFRFKIMGIQGQVQGIDSEKLQPFHIEVLKTEHGVIYRSPESRVTFRSGLSMPFFRTPVKIVTRSKKSTTRSSSVDLYIRHGGYIVSCFNTNSRPISQAEIGYIYGCASIIRRFYLMK</sequence>
<organism evidence="2 3">
    <name type="scientific">Dekkera bruxellensis</name>
    <name type="common">Brettanomyces custersii</name>
    <dbReference type="NCBI Taxonomy" id="5007"/>
    <lineage>
        <taxon>Eukaryota</taxon>
        <taxon>Fungi</taxon>
        <taxon>Dikarya</taxon>
        <taxon>Ascomycota</taxon>
        <taxon>Saccharomycotina</taxon>
        <taxon>Pichiomycetes</taxon>
        <taxon>Pichiales</taxon>
        <taxon>Pichiaceae</taxon>
        <taxon>Brettanomyces</taxon>
    </lineage>
</organism>